<feature type="transmembrane region" description="Helical" evidence="1">
    <location>
        <begin position="12"/>
        <end position="35"/>
    </location>
</feature>
<keyword evidence="1" id="KW-0812">Transmembrane</keyword>
<dbReference type="AlphaFoldDB" id="A0A2T0PUD2"/>
<name>A0A2T0PUD2_9ACTN</name>
<sequence>MATPLPAELVTVRVLLFVFAGLTAALTLLGIALSGADAYTLGYFTVFAAPGAIALALALRLPKGRRPLFWSIIAWSGLVLLLALSNLAETPSAFVQMLIPGLTLYFVTRKKPRARLR</sequence>
<keyword evidence="1" id="KW-0472">Membrane</keyword>
<feature type="transmembrane region" description="Helical" evidence="1">
    <location>
        <begin position="41"/>
        <end position="61"/>
    </location>
</feature>
<protein>
    <submittedName>
        <fullName evidence="2">Uncharacterized protein</fullName>
    </submittedName>
</protein>
<dbReference type="Proteomes" id="UP000237846">
    <property type="component" value="Unassembled WGS sequence"/>
</dbReference>
<accession>A0A2T0PUD2</accession>
<keyword evidence="3" id="KW-1185">Reference proteome</keyword>
<dbReference type="EMBL" id="PVZC01000010">
    <property type="protein sequence ID" value="PRX92408.1"/>
    <property type="molecule type" value="Genomic_DNA"/>
</dbReference>
<evidence type="ECO:0000256" key="1">
    <source>
        <dbReference type="SAM" id="Phobius"/>
    </source>
</evidence>
<feature type="transmembrane region" description="Helical" evidence="1">
    <location>
        <begin position="68"/>
        <end position="85"/>
    </location>
</feature>
<reference evidence="2 3" key="1">
    <citation type="submission" date="2018-03" db="EMBL/GenBank/DDBJ databases">
        <title>Genomic Encyclopedia of Archaeal and Bacterial Type Strains, Phase II (KMG-II): from individual species to whole genera.</title>
        <authorList>
            <person name="Goeker M."/>
        </authorList>
    </citation>
    <scope>NUCLEOTIDE SEQUENCE [LARGE SCALE GENOMIC DNA]</scope>
    <source>
        <strain evidence="2 3">DSM 45601</strain>
    </source>
</reference>
<evidence type="ECO:0000313" key="2">
    <source>
        <dbReference type="EMBL" id="PRX92408.1"/>
    </source>
</evidence>
<evidence type="ECO:0000313" key="3">
    <source>
        <dbReference type="Proteomes" id="UP000237846"/>
    </source>
</evidence>
<feature type="transmembrane region" description="Helical" evidence="1">
    <location>
        <begin position="91"/>
        <end position="108"/>
    </location>
</feature>
<comment type="caution">
    <text evidence="2">The sequence shown here is derived from an EMBL/GenBank/DDBJ whole genome shotgun (WGS) entry which is preliminary data.</text>
</comment>
<proteinExistence type="predicted"/>
<keyword evidence="1" id="KW-1133">Transmembrane helix</keyword>
<gene>
    <name evidence="2" type="ORF">CLV72_110168</name>
</gene>
<dbReference type="RefSeq" id="WP_106252632.1">
    <property type="nucleotide sequence ID" value="NZ_PVZC01000010.1"/>
</dbReference>
<organism evidence="2 3">
    <name type="scientific">Allonocardiopsis opalescens</name>
    <dbReference type="NCBI Taxonomy" id="1144618"/>
    <lineage>
        <taxon>Bacteria</taxon>
        <taxon>Bacillati</taxon>
        <taxon>Actinomycetota</taxon>
        <taxon>Actinomycetes</taxon>
        <taxon>Streptosporangiales</taxon>
        <taxon>Allonocardiopsis</taxon>
    </lineage>
</organism>